<dbReference type="GO" id="GO:0046983">
    <property type="term" value="F:protein dimerization activity"/>
    <property type="evidence" value="ECO:0007669"/>
    <property type="project" value="InterPro"/>
</dbReference>
<gene>
    <name evidence="1" type="ORF">Goari_004594</name>
</gene>
<dbReference type="Proteomes" id="UP000593577">
    <property type="component" value="Unassembled WGS sequence"/>
</dbReference>
<name>A0A7J8Y5L4_GOSAI</name>
<dbReference type="GO" id="GO:0003677">
    <property type="term" value="F:DNA binding"/>
    <property type="evidence" value="ECO:0007669"/>
    <property type="project" value="InterPro"/>
</dbReference>
<evidence type="ECO:0008006" key="3">
    <source>
        <dbReference type="Google" id="ProtNLM"/>
    </source>
</evidence>
<keyword evidence="2" id="KW-1185">Reference proteome</keyword>
<proteinExistence type="predicted"/>
<dbReference type="EMBL" id="JABFAA010000010">
    <property type="protein sequence ID" value="MBA0694279.1"/>
    <property type="molecule type" value="Genomic_DNA"/>
</dbReference>
<reference evidence="1 2" key="1">
    <citation type="journal article" date="2019" name="Genome Biol. Evol.">
        <title>Insights into the evolution of the New World diploid cottons (Gossypium, subgenus Houzingenia) based on genome sequencing.</title>
        <authorList>
            <person name="Grover C.E."/>
            <person name="Arick M.A. 2nd"/>
            <person name="Thrash A."/>
            <person name="Conover J.L."/>
            <person name="Sanders W.S."/>
            <person name="Peterson D.G."/>
            <person name="Frelichowski J.E."/>
            <person name="Scheffler J.A."/>
            <person name="Scheffler B.E."/>
            <person name="Wendel J.F."/>
        </authorList>
    </citation>
    <scope>NUCLEOTIDE SEQUENCE [LARGE SCALE GENOMIC DNA]</scope>
    <source>
        <strain evidence="1">185</strain>
        <tissue evidence="1">Leaf</tissue>
    </source>
</reference>
<protein>
    <recommendedName>
        <fullName evidence="3">MADS-box domain-containing protein</fullName>
    </recommendedName>
</protein>
<comment type="caution">
    <text evidence="1">The sequence shown here is derived from an EMBL/GenBank/DDBJ whole genome shotgun (WGS) entry which is preliminary data.</text>
</comment>
<dbReference type="AlphaFoldDB" id="A0A7J8Y5L4"/>
<sequence length="104" mass="11891">MLYGGEILFIIFSPTCKPYSFGHPSVESSLNSFQTQANLLRKPLMLLLRLTVRELHEQDECFTEFINLISLTRNKKIATISSKHVSMDEDIPSTFPPKHGPRLQ</sequence>
<dbReference type="Gene3D" id="3.40.1810.10">
    <property type="entry name" value="Transcription factor, MADS-box"/>
    <property type="match status" value="1"/>
</dbReference>
<accession>A0A7J8Y5L4</accession>
<evidence type="ECO:0000313" key="1">
    <source>
        <dbReference type="EMBL" id="MBA0694279.1"/>
    </source>
</evidence>
<evidence type="ECO:0000313" key="2">
    <source>
        <dbReference type="Proteomes" id="UP000593577"/>
    </source>
</evidence>
<dbReference type="InterPro" id="IPR036879">
    <property type="entry name" value="TF_MADSbox_sf"/>
</dbReference>
<organism evidence="1 2">
    <name type="scientific">Gossypium aridum</name>
    <name type="common">American cotton</name>
    <name type="synonym">Erioxylum aridum</name>
    <dbReference type="NCBI Taxonomy" id="34290"/>
    <lineage>
        <taxon>Eukaryota</taxon>
        <taxon>Viridiplantae</taxon>
        <taxon>Streptophyta</taxon>
        <taxon>Embryophyta</taxon>
        <taxon>Tracheophyta</taxon>
        <taxon>Spermatophyta</taxon>
        <taxon>Magnoliopsida</taxon>
        <taxon>eudicotyledons</taxon>
        <taxon>Gunneridae</taxon>
        <taxon>Pentapetalae</taxon>
        <taxon>rosids</taxon>
        <taxon>malvids</taxon>
        <taxon>Malvales</taxon>
        <taxon>Malvaceae</taxon>
        <taxon>Malvoideae</taxon>
        <taxon>Gossypium</taxon>
    </lineage>
</organism>